<feature type="region of interest" description="Disordered" evidence="1">
    <location>
        <begin position="399"/>
        <end position="566"/>
    </location>
</feature>
<dbReference type="OrthoDB" id="10446956at2759"/>
<sequence length="691" mass="78441">MSFIHSLLAIFGPLLLLIDVPCEGEIVSSKDIHEAQNIIAEQERLIKKVNEISERCEINGSKALKQFEGAFNSTLPYFKEENSGDGDLKDESGKFKVAGTGINNYAEMVQTYAHSQRGVLDNIQIYMDQAVTAKAKAQAEYTKTKEIYAIVKRDFEKHEIKSVNPSISTIVSCKDRISEVLNALEGVNEKLKKQISTLDFATTRLISYRYLFEILKKSRETYITSYKQQVESIEYVEKITGHLKEATSIVKRADLEIKEASKRLFQIDYTAALGLFETIKEYREAISKEDTTVHGFTEENKKDLVTMKDLFSQIRSDVKQYSEKPEKGQDKIMAKYKKIDELSKGILKRRNQSHAGKQSTFTIIVKIRKLYEDILKLLETKELKGRRREGIKLPNIDVSASTKGAESDQESSEIPEAPPRYKDIYPDGDETSPRLYPKISVYGNEDVVQDGDSVMPKPTTPQTEEPDERDTRPNDPSKDDRPAYVPSDTPKYQPPRTNGSSTYEQDESYDNTPADNKNEEPSDTPNTRVDDKPTRRADDTPTDDSATQRKPVKTEDTSKKQGEGKGIFGYFMSLIKPNKDKRGTSVQSDEGSPEPRSDDGHAIKLRQYNIKDPEIAELVQRISLLIGTDGQEVINLVTLAHEFRRQFEILKYKVEISIKSSSAFNPMTLLVEILNRSLFDICKSLLKRNEL</sequence>
<reference evidence="3 4" key="1">
    <citation type="journal article" date="2012" name="BMC Genomics">
        <title>Comparative genomic analysis and phylogenetic position of Theileria equi.</title>
        <authorList>
            <person name="Kappmeyer L.S."/>
            <person name="Thiagarajan M."/>
            <person name="Herndon D.R."/>
            <person name="Ramsay J.D."/>
            <person name="Caler E."/>
            <person name="Djikeng A."/>
            <person name="Gillespie J.J."/>
            <person name="Lau A.O."/>
            <person name="Roalson E.H."/>
            <person name="Silva J.C."/>
            <person name="Silva M.G."/>
            <person name="Suarez C.E."/>
            <person name="Ueti M.W."/>
            <person name="Nene V.M."/>
            <person name="Mealey R.H."/>
            <person name="Knowles D.P."/>
            <person name="Brayton K.A."/>
        </authorList>
    </citation>
    <scope>NUCLEOTIDE SEQUENCE [LARGE SCALE GENOMIC DNA]</scope>
    <source>
        <strain evidence="3 4">WA</strain>
    </source>
</reference>
<evidence type="ECO:0000256" key="2">
    <source>
        <dbReference type="SAM" id="SignalP"/>
    </source>
</evidence>
<dbReference type="VEuPathDB" id="PiroplasmaDB:BEWA_001850"/>
<feature type="region of interest" description="Disordered" evidence="1">
    <location>
        <begin position="578"/>
        <end position="601"/>
    </location>
</feature>
<feature type="chain" id="PRO_5003939961" description="Signal peptide containing protein" evidence="2">
    <location>
        <begin position="25"/>
        <end position="691"/>
    </location>
</feature>
<evidence type="ECO:0008006" key="5">
    <source>
        <dbReference type="Google" id="ProtNLM"/>
    </source>
</evidence>
<evidence type="ECO:0000313" key="4">
    <source>
        <dbReference type="Proteomes" id="UP000031512"/>
    </source>
</evidence>
<evidence type="ECO:0000256" key="1">
    <source>
        <dbReference type="SAM" id="MobiDB-lite"/>
    </source>
</evidence>
<dbReference type="AlphaFoldDB" id="L0AZU0"/>
<dbReference type="EMBL" id="CP001670">
    <property type="protein sequence ID" value="AFZ80778.1"/>
    <property type="molecule type" value="Genomic_DNA"/>
</dbReference>
<feature type="signal peptide" evidence="2">
    <location>
        <begin position="1"/>
        <end position="24"/>
    </location>
</feature>
<protein>
    <recommendedName>
        <fullName evidence="5">Signal peptide containing protein</fullName>
    </recommendedName>
</protein>
<proteinExistence type="predicted"/>
<keyword evidence="2" id="KW-0732">Signal</keyword>
<dbReference type="eggNOG" id="ENOG502QWWB">
    <property type="taxonomic scope" value="Eukaryota"/>
</dbReference>
<feature type="compositionally biased region" description="Basic and acidic residues" evidence="1">
    <location>
        <begin position="528"/>
        <end position="539"/>
    </location>
</feature>
<dbReference type="GeneID" id="15806288"/>
<gene>
    <name evidence="3" type="ORF">BEWA_001850</name>
</gene>
<dbReference type="KEGG" id="beq:BEWA_001850"/>
<evidence type="ECO:0000313" key="3">
    <source>
        <dbReference type="EMBL" id="AFZ80778.1"/>
    </source>
</evidence>
<dbReference type="RefSeq" id="XP_004830444.1">
    <property type="nucleotide sequence ID" value="XM_004830387.1"/>
</dbReference>
<dbReference type="Proteomes" id="UP000031512">
    <property type="component" value="Chromosome 3"/>
</dbReference>
<feature type="compositionally biased region" description="Basic and acidic residues" evidence="1">
    <location>
        <begin position="552"/>
        <end position="563"/>
    </location>
</feature>
<accession>L0AZU0</accession>
<feature type="compositionally biased region" description="Basic and acidic residues" evidence="1">
    <location>
        <begin position="469"/>
        <end position="482"/>
    </location>
</feature>
<keyword evidence="4" id="KW-1185">Reference proteome</keyword>
<organism evidence="3 4">
    <name type="scientific">Theileria equi strain WA</name>
    <dbReference type="NCBI Taxonomy" id="1537102"/>
    <lineage>
        <taxon>Eukaryota</taxon>
        <taxon>Sar</taxon>
        <taxon>Alveolata</taxon>
        <taxon>Apicomplexa</taxon>
        <taxon>Aconoidasida</taxon>
        <taxon>Piroplasmida</taxon>
        <taxon>Theileriidae</taxon>
        <taxon>Theileria</taxon>
    </lineage>
</organism>
<name>L0AZU0_THEEQ</name>